<dbReference type="EMBL" id="MN988492">
    <property type="protein sequence ID" value="QIG68455.1"/>
    <property type="molecule type" value="Genomic_DNA"/>
</dbReference>
<evidence type="ECO:0000313" key="1">
    <source>
        <dbReference type="EMBL" id="QIG68455.1"/>
    </source>
</evidence>
<protein>
    <submittedName>
        <fullName evidence="1">Uncharacterized protein</fullName>
    </submittedName>
</protein>
<name>A0A7S5R5R0_9CAUD</name>
<proteinExistence type="predicted"/>
<evidence type="ECO:0000313" key="2">
    <source>
        <dbReference type="Proteomes" id="UP000612664"/>
    </source>
</evidence>
<gene>
    <name evidence="1" type="ORF">EVB62_053</name>
</gene>
<dbReference type="Proteomes" id="UP000612664">
    <property type="component" value="Segment"/>
</dbReference>
<organism evidence="1 2">
    <name type="scientific">Rhizobium phage RHph_TM33</name>
    <dbReference type="NCBI Taxonomy" id="2509765"/>
    <lineage>
        <taxon>Viruses</taxon>
        <taxon>Duplodnaviria</taxon>
        <taxon>Heunggongvirae</taxon>
        <taxon>Uroviricota</taxon>
        <taxon>Caudoviricetes</taxon>
        <taxon>Autographivirales</taxon>
        <taxon>Dunnvirinae</taxon>
        <taxon>Cuernavacavirus</taxon>
        <taxon>Cuernavacavirus RHphTM33</taxon>
    </lineage>
</organism>
<keyword evidence="2" id="KW-1185">Reference proteome</keyword>
<reference evidence="1 2" key="1">
    <citation type="submission" date="2020-01" db="EMBL/GenBank/DDBJ databases">
        <title>Patterns of diversity and host range of bacteriophage communities associated with bean-nodulatin bacteria.</title>
        <authorList>
            <person name="Vann Cauwenberghe J."/>
            <person name="Santamaria R.I."/>
            <person name="Bustos P."/>
            <person name="Juarez S."/>
            <person name="Gonzalez V."/>
        </authorList>
    </citation>
    <scope>NUCLEOTIDE SEQUENCE [LARGE SCALE GENOMIC DNA]</scope>
    <source>
        <strain evidence="2">RHph</strain>
    </source>
</reference>
<accession>A0A7S5R5R0</accession>
<sequence length="140" mass="14724">MSVFKRGYNKVERRVLLRNLKAAASILLPAGADVRRVYAINETTTASNLTVGNAAAGAQYLASVAVPVSDVNGAGMLSAPAIALTPSKVESNLHVTLSAYPIKNPTAPSAKQRGGITVVVEYVELLDSLSIAKLQTQVQY</sequence>